<gene>
    <name evidence="2" type="ORF">J2Y69_000724</name>
</gene>
<proteinExistence type="predicted"/>
<reference evidence="2 3" key="1">
    <citation type="submission" date="2023-07" db="EMBL/GenBank/DDBJ databases">
        <title>Sorghum-associated microbial communities from plants grown in Nebraska, USA.</title>
        <authorList>
            <person name="Schachtman D."/>
        </authorList>
    </citation>
    <scope>NUCLEOTIDE SEQUENCE [LARGE SCALE GENOMIC DNA]</scope>
    <source>
        <strain evidence="2 3">2980</strain>
    </source>
</reference>
<keyword evidence="3" id="KW-1185">Reference proteome</keyword>
<feature type="region of interest" description="Disordered" evidence="1">
    <location>
        <begin position="224"/>
        <end position="248"/>
    </location>
</feature>
<dbReference type="Proteomes" id="UP001259347">
    <property type="component" value="Unassembled WGS sequence"/>
</dbReference>
<organism evidence="2 3">
    <name type="scientific">Microbacterium resistens</name>
    <dbReference type="NCBI Taxonomy" id="156977"/>
    <lineage>
        <taxon>Bacteria</taxon>
        <taxon>Bacillati</taxon>
        <taxon>Actinomycetota</taxon>
        <taxon>Actinomycetes</taxon>
        <taxon>Micrococcales</taxon>
        <taxon>Microbacteriaceae</taxon>
        <taxon>Microbacterium</taxon>
    </lineage>
</organism>
<feature type="region of interest" description="Disordered" evidence="1">
    <location>
        <begin position="298"/>
        <end position="348"/>
    </location>
</feature>
<evidence type="ECO:0000313" key="3">
    <source>
        <dbReference type="Proteomes" id="UP001259347"/>
    </source>
</evidence>
<accession>A0ABU1S972</accession>
<feature type="compositionally biased region" description="Low complexity" evidence="1">
    <location>
        <begin position="390"/>
        <end position="423"/>
    </location>
</feature>
<evidence type="ECO:0000256" key="1">
    <source>
        <dbReference type="SAM" id="MobiDB-lite"/>
    </source>
</evidence>
<feature type="compositionally biased region" description="Basic and acidic residues" evidence="1">
    <location>
        <begin position="230"/>
        <end position="241"/>
    </location>
</feature>
<feature type="compositionally biased region" description="Basic and acidic residues" evidence="1">
    <location>
        <begin position="317"/>
        <end position="338"/>
    </location>
</feature>
<dbReference type="RefSeq" id="WP_310017644.1">
    <property type="nucleotide sequence ID" value="NZ_JAVDUM010000002.1"/>
</dbReference>
<comment type="caution">
    <text evidence="2">The sequence shown here is derived from an EMBL/GenBank/DDBJ whole genome shotgun (WGS) entry which is preliminary data.</text>
</comment>
<feature type="region of interest" description="Disordered" evidence="1">
    <location>
        <begin position="373"/>
        <end position="438"/>
    </location>
</feature>
<evidence type="ECO:0000313" key="2">
    <source>
        <dbReference type="EMBL" id="MDR6866139.1"/>
    </source>
</evidence>
<protein>
    <submittedName>
        <fullName evidence="2">Uncharacterized protein</fullName>
    </submittedName>
</protein>
<name>A0ABU1S972_9MICO</name>
<dbReference type="EMBL" id="JAVDUM010000002">
    <property type="protein sequence ID" value="MDR6866139.1"/>
    <property type="molecule type" value="Genomic_DNA"/>
</dbReference>
<sequence>MADGTAAIDDVLGGGHRTIRRVTTDEGPYEGRLVSHGDEVCVAVDTAALEGWAGWRIGDAMHVAAPLDLVRTTDGQEVLLPWCTETVPVFVARRDGTGPPLSAGERTTLIASLLRGVVEAGDIELMGGWWLTVTGRPVFVMGDGEAIARASAEIVRTLGEQTTDRSAARLCERIRGVLGDPRRTRHEAPALEAALCELAAPKPLRCEPVGQREPDPVMAISTTRAAATVTERERERRRRDAGSGVETGVGEAAGIGLRRRRLVGGDIDRRSRVAASRAEGSLLTSAWAMVRRVVRGESVHMPGQTGVGRRGSQMTESSRRARPSNDRARRDGLGRDGGGRSVSEVSVGRRRWARPALVGAVVAVAVAIGGASWPASSTDDVGSSPMPSVPAKTPTEGPTGAPTEAPAKAPAKAPAEGPTEAPADGSVEAPSADIVTPQRTPLDAVPELLRFAGLCEGGDEGACARAWVPGSDRARRGPFDAGTAASPTLIEDYGDLAAIRVERGRGPAMLVLARTDDGWRIRDVYDVADPPSGEAR</sequence>